<keyword evidence="1" id="KW-0812">Transmembrane</keyword>
<protein>
    <submittedName>
        <fullName evidence="2">Uncharacterized protein</fullName>
    </submittedName>
</protein>
<accession>A0A0H4P5V6</accession>
<organism evidence="2 3">
    <name type="scientific">Cyclobacterium amurskyense</name>
    <dbReference type="NCBI Taxonomy" id="320787"/>
    <lineage>
        <taxon>Bacteria</taxon>
        <taxon>Pseudomonadati</taxon>
        <taxon>Bacteroidota</taxon>
        <taxon>Cytophagia</taxon>
        <taxon>Cytophagales</taxon>
        <taxon>Cyclobacteriaceae</taxon>
        <taxon>Cyclobacterium</taxon>
    </lineage>
</organism>
<dbReference type="Proteomes" id="UP000036520">
    <property type="component" value="Chromosome"/>
</dbReference>
<feature type="transmembrane region" description="Helical" evidence="1">
    <location>
        <begin position="33"/>
        <end position="52"/>
    </location>
</feature>
<sequence>MSRINIWPEIIPLTSGFSIISPYAIIARSISTMIILLPNLIITYSTILYFLLDLRYYLIELLNFNVIDNKYAINYPMKFFYNY</sequence>
<proteinExistence type="predicted"/>
<evidence type="ECO:0000313" key="3">
    <source>
        <dbReference type="Proteomes" id="UP000036520"/>
    </source>
</evidence>
<dbReference type="EMBL" id="CP012040">
    <property type="protein sequence ID" value="AKP49821.1"/>
    <property type="molecule type" value="Genomic_DNA"/>
</dbReference>
<keyword evidence="1" id="KW-1133">Transmembrane helix</keyword>
<dbReference type="STRING" id="320787.CA2015_0342"/>
<keyword evidence="3" id="KW-1185">Reference proteome</keyword>
<evidence type="ECO:0000313" key="2">
    <source>
        <dbReference type="EMBL" id="AKP49821.1"/>
    </source>
</evidence>
<gene>
    <name evidence="2" type="ORF">CA2015_0342</name>
</gene>
<evidence type="ECO:0000256" key="1">
    <source>
        <dbReference type="SAM" id="Phobius"/>
    </source>
</evidence>
<dbReference type="KEGG" id="camu:CA2015_0342"/>
<keyword evidence="1" id="KW-0472">Membrane</keyword>
<dbReference type="AlphaFoldDB" id="A0A0H4P5V6"/>
<reference evidence="2 3" key="1">
    <citation type="submission" date="2015-07" db="EMBL/GenBank/DDBJ databases">
        <authorList>
            <person name="Kim K.M."/>
        </authorList>
    </citation>
    <scope>NUCLEOTIDE SEQUENCE [LARGE SCALE GENOMIC DNA]</scope>
    <source>
        <strain evidence="2 3">KCTC 12363</strain>
    </source>
</reference>
<feature type="transmembrane region" description="Helical" evidence="1">
    <location>
        <begin position="6"/>
        <end position="26"/>
    </location>
</feature>
<name>A0A0H4P5V6_9BACT</name>